<evidence type="ECO:0000313" key="2">
    <source>
        <dbReference type="Proteomes" id="UP000199435"/>
    </source>
</evidence>
<keyword evidence="2" id="KW-1185">Reference proteome</keyword>
<gene>
    <name evidence="1" type="ORF">GA0061102_102121</name>
</gene>
<organism evidence="1 2">
    <name type="scientific">Rhizobium miluonense</name>
    <dbReference type="NCBI Taxonomy" id="411945"/>
    <lineage>
        <taxon>Bacteria</taxon>
        <taxon>Pseudomonadati</taxon>
        <taxon>Pseudomonadota</taxon>
        <taxon>Alphaproteobacteria</taxon>
        <taxon>Hyphomicrobiales</taxon>
        <taxon>Rhizobiaceae</taxon>
        <taxon>Rhizobium/Agrobacterium group</taxon>
        <taxon>Rhizobium</taxon>
    </lineage>
</organism>
<dbReference type="STRING" id="411945.GA0061102_102121"/>
<dbReference type="AlphaFoldDB" id="A0A1C3W0T5"/>
<proteinExistence type="predicted"/>
<reference evidence="2" key="1">
    <citation type="submission" date="2016-08" db="EMBL/GenBank/DDBJ databases">
        <authorList>
            <person name="Varghese N."/>
            <person name="Submissions Spin"/>
        </authorList>
    </citation>
    <scope>NUCLEOTIDE SEQUENCE [LARGE SCALE GENOMIC DNA]</scope>
    <source>
        <strain evidence="2">HAMBI 2971</strain>
    </source>
</reference>
<protein>
    <submittedName>
        <fullName evidence="1">Uncharacterized protein</fullName>
    </submittedName>
</protein>
<dbReference type="EMBL" id="FMAH01000021">
    <property type="protein sequence ID" value="SCB33612.1"/>
    <property type="molecule type" value="Genomic_DNA"/>
</dbReference>
<dbReference type="Proteomes" id="UP000199435">
    <property type="component" value="Unassembled WGS sequence"/>
</dbReference>
<sequence>MLQGRNSDAPSWSYKYWQRLTLAEQTAVDLTLTIFKIETVVRAIQICHFTFFNTRNAQGTGDFLDRAKHCLLSSLFHFFDDQKIGATEVNYHLSKIDAAMRSMHIYPESCSFLVIK</sequence>
<evidence type="ECO:0000313" key="1">
    <source>
        <dbReference type="EMBL" id="SCB33612.1"/>
    </source>
</evidence>
<accession>A0A1C3W0T5</accession>
<name>A0A1C3W0T5_9HYPH</name>